<comment type="caution">
    <text evidence="10">The sequence shown here is derived from an EMBL/GenBank/DDBJ whole genome shotgun (WGS) entry which is preliminary data.</text>
</comment>
<evidence type="ECO:0000256" key="3">
    <source>
        <dbReference type="ARBA" id="ARBA00022692"/>
    </source>
</evidence>
<dbReference type="EMBL" id="JAOPGA020000871">
    <property type="protein sequence ID" value="KAL0482575.1"/>
    <property type="molecule type" value="Genomic_DNA"/>
</dbReference>
<evidence type="ECO:0000256" key="5">
    <source>
        <dbReference type="ARBA" id="ARBA00023136"/>
    </source>
</evidence>
<dbReference type="AlphaFoldDB" id="A0AAW2ZJ51"/>
<evidence type="ECO:0000313" key="10">
    <source>
        <dbReference type="EMBL" id="KAL0488820.1"/>
    </source>
</evidence>
<name>A0AAW2ZJ51_9EUKA</name>
<organism evidence="10 11">
    <name type="scientific">Acrasis kona</name>
    <dbReference type="NCBI Taxonomy" id="1008807"/>
    <lineage>
        <taxon>Eukaryota</taxon>
        <taxon>Discoba</taxon>
        <taxon>Heterolobosea</taxon>
        <taxon>Tetramitia</taxon>
        <taxon>Eutetramitia</taxon>
        <taxon>Acrasidae</taxon>
        <taxon>Acrasis</taxon>
    </lineage>
</organism>
<evidence type="ECO:0000256" key="7">
    <source>
        <dbReference type="SAM" id="Phobius"/>
    </source>
</evidence>
<evidence type="ECO:0000259" key="8">
    <source>
        <dbReference type="Pfam" id="PF07810"/>
    </source>
</evidence>
<comment type="similarity">
    <text evidence="2">Belongs to the TMC family.</text>
</comment>
<dbReference type="PANTHER" id="PTHR23302">
    <property type="entry name" value="TRANSMEMBRANE CHANNEL-RELATED"/>
    <property type="match status" value="1"/>
</dbReference>
<keyword evidence="4 7" id="KW-1133">Transmembrane helix</keyword>
<protein>
    <submittedName>
        <fullName evidence="9">3 TM domain-containing transmembrane protein</fullName>
    </submittedName>
</protein>
<keyword evidence="5 7" id="KW-0472">Membrane</keyword>
<evidence type="ECO:0000313" key="9">
    <source>
        <dbReference type="EMBL" id="KAL0482575.1"/>
    </source>
</evidence>
<proteinExistence type="inferred from homology"/>
<keyword evidence="3 7" id="KW-0812">Transmembrane</keyword>
<evidence type="ECO:0000256" key="4">
    <source>
        <dbReference type="ARBA" id="ARBA00022989"/>
    </source>
</evidence>
<feature type="transmembrane region" description="Helical" evidence="7">
    <location>
        <begin position="239"/>
        <end position="259"/>
    </location>
</feature>
<evidence type="ECO:0000256" key="2">
    <source>
        <dbReference type="ARBA" id="ARBA00006510"/>
    </source>
</evidence>
<evidence type="ECO:0000256" key="6">
    <source>
        <dbReference type="SAM" id="Coils"/>
    </source>
</evidence>
<dbReference type="GO" id="GO:0005886">
    <property type="term" value="C:plasma membrane"/>
    <property type="evidence" value="ECO:0007669"/>
    <property type="project" value="InterPro"/>
</dbReference>
<comment type="subcellular location">
    <subcellularLocation>
        <location evidence="1">Membrane</location>
        <topology evidence="1">Multi-pass membrane protein</topology>
    </subcellularLocation>
</comment>
<sequence length="309" mass="35893">MNQAAIYLFTLVLTTTVWELIDPLTALLQYIYVRIFNHLKKRSSTKSTKAQKTKGFKNNKVLAYNKDERLAPVMPAGTVQHAKSVPTTDKSKRNDAVMNKIKNMLDVEIAEFDTPRRMISLIYFQSIMWICLPFIPFAVVVCALINLFLFKYQRFFLFRVMRKPKQAFSAMDTGIFFIALYLLTFGFAIISFYYLMNVNQFNESQCTLVSSSDNTALGMLRDYITTYNNNALTNVYNHIITNSLLVWIIVVIVYGVSYAREKSTKAMKNYANMLLERLNKEQKTFEDKMTKLKDENSTLKKRLDFSKQD</sequence>
<evidence type="ECO:0000256" key="1">
    <source>
        <dbReference type="ARBA" id="ARBA00004141"/>
    </source>
</evidence>
<feature type="coiled-coil region" evidence="6">
    <location>
        <begin position="275"/>
        <end position="309"/>
    </location>
</feature>
<keyword evidence="6" id="KW-0175">Coiled coil</keyword>
<gene>
    <name evidence="9" type="ORF">AKO1_002890</name>
    <name evidence="10" type="ORF">AKO1_009108</name>
</gene>
<accession>A0AAW2ZJ51</accession>
<feature type="transmembrane region" description="Helical" evidence="7">
    <location>
        <begin position="170"/>
        <end position="195"/>
    </location>
</feature>
<feature type="domain" description="TMC" evidence="8">
    <location>
        <begin position="107"/>
        <end position="170"/>
    </location>
</feature>
<reference evidence="10 11" key="1">
    <citation type="submission" date="2024-03" db="EMBL/GenBank/DDBJ databases">
        <title>The Acrasis kona genome and developmental transcriptomes reveal deep origins of eukaryotic multicellular pathways.</title>
        <authorList>
            <person name="Sheikh S."/>
            <person name="Fu C.-J."/>
            <person name="Brown M.W."/>
            <person name="Baldauf S.L."/>
        </authorList>
    </citation>
    <scope>NUCLEOTIDE SEQUENCE [LARGE SCALE GENOMIC DNA]</scope>
    <source>
        <strain evidence="10 11">ATCC MYA-3509</strain>
    </source>
</reference>
<dbReference type="Pfam" id="PF07810">
    <property type="entry name" value="TMC"/>
    <property type="match status" value="1"/>
</dbReference>
<dbReference type="EMBL" id="JAOPGA020001476">
    <property type="protein sequence ID" value="KAL0488820.1"/>
    <property type="molecule type" value="Genomic_DNA"/>
</dbReference>
<dbReference type="InterPro" id="IPR012496">
    <property type="entry name" value="TMC_dom"/>
</dbReference>
<evidence type="ECO:0000313" key="11">
    <source>
        <dbReference type="Proteomes" id="UP001431209"/>
    </source>
</evidence>
<keyword evidence="11" id="KW-1185">Reference proteome</keyword>
<dbReference type="PANTHER" id="PTHR23302:SF24">
    <property type="entry name" value="TMC DOMAIN-CONTAINING PROTEIN"/>
    <property type="match status" value="1"/>
</dbReference>
<dbReference type="Proteomes" id="UP001431209">
    <property type="component" value="Unassembled WGS sequence"/>
</dbReference>
<feature type="transmembrane region" description="Helical" evidence="7">
    <location>
        <begin position="127"/>
        <end position="149"/>
    </location>
</feature>
<dbReference type="InterPro" id="IPR038900">
    <property type="entry name" value="TMC"/>
</dbReference>